<feature type="signal peptide" evidence="1">
    <location>
        <begin position="1"/>
        <end position="27"/>
    </location>
</feature>
<feature type="domain" description="SsuA/THI5-like" evidence="2">
    <location>
        <begin position="57"/>
        <end position="194"/>
    </location>
</feature>
<feature type="chain" id="PRO_5007625184" evidence="1">
    <location>
        <begin position="28"/>
        <end position="338"/>
    </location>
</feature>
<keyword evidence="4" id="KW-1185">Reference proteome</keyword>
<reference evidence="3" key="1">
    <citation type="submission" date="2016-01" db="EMBL/GenBank/DDBJ databases">
        <authorList>
            <person name="Peeters C."/>
        </authorList>
    </citation>
    <scope>NUCLEOTIDE SEQUENCE</scope>
    <source>
        <strain evidence="3">LMG 29321</strain>
    </source>
</reference>
<comment type="caution">
    <text evidence="3">The sequence shown here is derived from an EMBL/GenBank/DDBJ whole genome shotgun (WGS) entry which is preliminary data.</text>
</comment>
<dbReference type="RefSeq" id="WP_062611612.1">
    <property type="nucleotide sequence ID" value="NZ_FCOX02000081.1"/>
</dbReference>
<dbReference type="Pfam" id="PF09084">
    <property type="entry name" value="NMT1"/>
    <property type="match status" value="1"/>
</dbReference>
<sequence length="338" mass="35947">MTYDSTRRGFLRKAGALGMGLAMSGLAAPYVARAAATEIRIVSNPGLENATLNALMDELGYFKTYDVNARIIQVPGPTGPFDAIARGAADVCMVSGYNLVLTRIEQGAPVKIVGAGMKKCALTIFAKPGGATTLADLRGKTIAVGPKLGLLHTLMLQLMKEKGIDASTIDFVDHGRNDLCFEAVAHGSADACCASISHLNDDAGPKVIGEGNLWQALPDCVFQTAYASDAALGAKHEGLVSVMAAYGALYDYLMSPASHDAFFEARKRAQKHFDDASAKAIWDFNQTQRPYSRDLSMTESDIGYLQDMDIGVGSLKRKLAFNAVADMSAARAAAKLIR</sequence>
<evidence type="ECO:0000259" key="2">
    <source>
        <dbReference type="Pfam" id="PF09084"/>
    </source>
</evidence>
<name>A0A158EHP5_9BURK</name>
<dbReference type="Gene3D" id="3.40.190.10">
    <property type="entry name" value="Periplasmic binding protein-like II"/>
    <property type="match status" value="2"/>
</dbReference>
<evidence type="ECO:0000256" key="1">
    <source>
        <dbReference type="SAM" id="SignalP"/>
    </source>
</evidence>
<accession>A0A158EHP5</accession>
<evidence type="ECO:0000313" key="4">
    <source>
        <dbReference type="Proteomes" id="UP000071859"/>
    </source>
</evidence>
<keyword evidence="1" id="KW-0732">Signal</keyword>
<evidence type="ECO:0000313" key="3">
    <source>
        <dbReference type="EMBL" id="SAL05417.1"/>
    </source>
</evidence>
<dbReference type="InterPro" id="IPR006311">
    <property type="entry name" value="TAT_signal"/>
</dbReference>
<protein>
    <submittedName>
        <fullName evidence="3">NMT1/THI5 like protein</fullName>
    </submittedName>
</protein>
<dbReference type="EMBL" id="FCOX02000081">
    <property type="protein sequence ID" value="SAL05417.1"/>
    <property type="molecule type" value="Genomic_DNA"/>
</dbReference>
<dbReference type="Proteomes" id="UP000071859">
    <property type="component" value="Unassembled WGS sequence"/>
</dbReference>
<gene>
    <name evidence="3" type="ORF">AWB78_07485</name>
</gene>
<dbReference type="OrthoDB" id="9075676at2"/>
<dbReference type="InterPro" id="IPR015168">
    <property type="entry name" value="SsuA/THI5"/>
</dbReference>
<dbReference type="AlphaFoldDB" id="A0A158EHP5"/>
<dbReference type="PANTHER" id="PTHR30024">
    <property type="entry name" value="ALIPHATIC SULFONATES-BINDING PROTEIN-RELATED"/>
    <property type="match status" value="1"/>
</dbReference>
<proteinExistence type="predicted"/>
<dbReference type="SUPFAM" id="SSF53850">
    <property type="entry name" value="Periplasmic binding protein-like II"/>
    <property type="match status" value="1"/>
</dbReference>
<dbReference type="PROSITE" id="PS51318">
    <property type="entry name" value="TAT"/>
    <property type="match status" value="1"/>
</dbReference>
<organism evidence="3 4">
    <name type="scientific">Caballeronia calidae</name>
    <dbReference type="NCBI Taxonomy" id="1777139"/>
    <lineage>
        <taxon>Bacteria</taxon>
        <taxon>Pseudomonadati</taxon>
        <taxon>Pseudomonadota</taxon>
        <taxon>Betaproteobacteria</taxon>
        <taxon>Burkholderiales</taxon>
        <taxon>Burkholderiaceae</taxon>
        <taxon>Caballeronia</taxon>
    </lineage>
</organism>